<evidence type="ECO:0000256" key="2">
    <source>
        <dbReference type="ARBA" id="ARBA00012647"/>
    </source>
</evidence>
<evidence type="ECO:0000256" key="3">
    <source>
        <dbReference type="ARBA" id="ARBA00022553"/>
    </source>
</evidence>
<feature type="binding site" evidence="9">
    <location>
        <position position="72"/>
    </location>
    <ligand>
        <name>Zn(2+)</name>
        <dbReference type="ChEBI" id="CHEBI:29105"/>
        <label>2</label>
    </ligand>
</feature>
<dbReference type="SMART" id="SM00098">
    <property type="entry name" value="alkPPc"/>
    <property type="match status" value="1"/>
</dbReference>
<feature type="binding site" evidence="9">
    <location>
        <position position="72"/>
    </location>
    <ligand>
        <name>Mg(2+)</name>
        <dbReference type="ChEBI" id="CHEBI:18420"/>
    </ligand>
</feature>
<keyword evidence="13" id="KW-1133">Transmembrane helix</keyword>
<keyword evidence="15" id="KW-1185">Reference proteome</keyword>
<evidence type="ECO:0000256" key="12">
    <source>
        <dbReference type="SAM" id="MobiDB-lite"/>
    </source>
</evidence>
<keyword evidence="7 9" id="KW-0460">Magnesium</keyword>
<feature type="binding site" evidence="9">
    <location>
        <position position="318"/>
    </location>
    <ligand>
        <name>Zn(2+)</name>
        <dbReference type="ChEBI" id="CHEBI:29105"/>
        <label>2</label>
    </ligand>
</feature>
<accession>A0A8H7RRX2</accession>
<evidence type="ECO:0000256" key="8">
    <source>
        <dbReference type="PIRSR" id="PIRSR601952-1"/>
    </source>
</evidence>
<feature type="binding site" evidence="9">
    <location>
        <position position="172"/>
    </location>
    <ligand>
        <name>Mg(2+)</name>
        <dbReference type="ChEBI" id="CHEBI:18420"/>
    </ligand>
</feature>
<evidence type="ECO:0000256" key="4">
    <source>
        <dbReference type="ARBA" id="ARBA00022723"/>
    </source>
</evidence>
<dbReference type="CDD" id="cd16012">
    <property type="entry name" value="ALP"/>
    <property type="match status" value="1"/>
</dbReference>
<feature type="binding site" evidence="9">
    <location>
        <position position="313"/>
    </location>
    <ligand>
        <name>Mg(2+)</name>
        <dbReference type="ChEBI" id="CHEBI:18420"/>
    </ligand>
</feature>
<dbReference type="PROSITE" id="PS00123">
    <property type="entry name" value="ALKALINE_PHOSPHATASE"/>
    <property type="match status" value="1"/>
</dbReference>
<feature type="region of interest" description="Disordered" evidence="12">
    <location>
        <begin position="1"/>
        <end position="20"/>
    </location>
</feature>
<dbReference type="SUPFAM" id="SSF53649">
    <property type="entry name" value="Alkaline phosphatase-like"/>
    <property type="match status" value="1"/>
</dbReference>
<keyword evidence="13" id="KW-0472">Membrane</keyword>
<organism evidence="14 15">
    <name type="scientific">Circinella minor</name>
    <dbReference type="NCBI Taxonomy" id="1195481"/>
    <lineage>
        <taxon>Eukaryota</taxon>
        <taxon>Fungi</taxon>
        <taxon>Fungi incertae sedis</taxon>
        <taxon>Mucoromycota</taxon>
        <taxon>Mucoromycotina</taxon>
        <taxon>Mucoromycetes</taxon>
        <taxon>Mucorales</taxon>
        <taxon>Lichtheimiaceae</taxon>
        <taxon>Circinella</taxon>
    </lineage>
</organism>
<dbReference type="Gene3D" id="3.40.720.10">
    <property type="entry name" value="Alkaline Phosphatase, subunit A"/>
    <property type="match status" value="1"/>
</dbReference>
<evidence type="ECO:0000313" key="15">
    <source>
        <dbReference type="Proteomes" id="UP000646827"/>
    </source>
</evidence>
<keyword evidence="3" id="KW-0597">Phosphoprotein</keyword>
<dbReference type="GO" id="GO:0046872">
    <property type="term" value="F:metal ion binding"/>
    <property type="evidence" value="ECO:0007669"/>
    <property type="project" value="UniProtKB-KW"/>
</dbReference>
<dbReference type="EC" id="3.1.3.1" evidence="2 11"/>
<dbReference type="InterPro" id="IPR017850">
    <property type="entry name" value="Alkaline_phosphatase_core_sf"/>
</dbReference>
<keyword evidence="13" id="KW-0812">Transmembrane</keyword>
<dbReference type="FunFam" id="1.10.60.40:FF:000002">
    <property type="entry name" value="Alkaline phosphatase"/>
    <property type="match status" value="1"/>
</dbReference>
<dbReference type="InterPro" id="IPR018299">
    <property type="entry name" value="Alkaline_phosphatase_AS"/>
</dbReference>
<dbReference type="OrthoDB" id="7392499at2759"/>
<evidence type="ECO:0000256" key="9">
    <source>
        <dbReference type="PIRSR" id="PIRSR601952-2"/>
    </source>
</evidence>
<dbReference type="EMBL" id="JAEPRB010000468">
    <property type="protein sequence ID" value="KAG2215974.1"/>
    <property type="molecule type" value="Genomic_DNA"/>
</dbReference>
<keyword evidence="5 11" id="KW-0378">Hydrolase</keyword>
<evidence type="ECO:0000313" key="14">
    <source>
        <dbReference type="EMBL" id="KAG2215974.1"/>
    </source>
</evidence>
<evidence type="ECO:0000256" key="6">
    <source>
        <dbReference type="ARBA" id="ARBA00022833"/>
    </source>
</evidence>
<evidence type="ECO:0000256" key="7">
    <source>
        <dbReference type="ARBA" id="ARBA00022842"/>
    </source>
</evidence>
<evidence type="ECO:0000256" key="1">
    <source>
        <dbReference type="ARBA" id="ARBA00005984"/>
    </source>
</evidence>
<feature type="binding site" evidence="9">
    <location>
        <position position="174"/>
    </location>
    <ligand>
        <name>Mg(2+)</name>
        <dbReference type="ChEBI" id="CHEBI:18420"/>
    </ligand>
</feature>
<dbReference type="PANTHER" id="PTHR11596">
    <property type="entry name" value="ALKALINE PHOSPHATASE"/>
    <property type="match status" value="1"/>
</dbReference>
<feature type="compositionally biased region" description="Polar residues" evidence="12">
    <location>
        <begin position="1"/>
        <end position="11"/>
    </location>
</feature>
<sequence length="544" mass="60490">MNSTSYSSIPSDPNVKPLESARQSPLNTRLRKLGLATIVVLVGSGVIASIVLLLTRHDNTPKHRNVIMMISDGFGPASETYARQYHGWREGLGTKSILPLDHIHVGHSRTQSSSSLVTDSAAGATAFACALKSYNGAIGVDPKKKPCGTVLESAKIHHDMLTGLVVTSRITHATPASFSAHIDWRDKEPQIAEQQIGYNPLGRTVDLMFGGGECEFLSNTTDNSCRQDERDLFDEARDVFGWEVVRSRKEFDTISPESATLPLMALFSPDHMSYEIDRDPTQQPSLKEMVQKALGILDDKSRKSDKGFFLMIEGSRIDMAAHSNDPAAHFHDIYEYHETASAVIDYVKDHPDTVVISTSDHETGGFTLGRQLGENYPEYKWNPEVISRVRNSSEALARVWNEAVKSDTTSTGYLRKEIIANGLGIEDPTKEELERLANWKENDEDISALENILADMVSRRALIGWTTHGHTAVDVNLYAYGEGTEWLRGSHENIEIGDFISNYLNLDLDDITDRLTTGWGKEEEDMEATIDVTAQISKHQLYHD</sequence>
<comment type="cofactor">
    <cofactor evidence="9">
        <name>Mg(2+)</name>
        <dbReference type="ChEBI" id="CHEBI:18420"/>
    </cofactor>
    <text evidence="9">Binds 1 Mg(2+) ion.</text>
</comment>
<protein>
    <recommendedName>
        <fullName evidence="2 11">Alkaline phosphatase</fullName>
        <ecNumber evidence="2 11">3.1.3.1</ecNumber>
    </recommendedName>
</protein>
<keyword evidence="6 9" id="KW-0862">Zinc</keyword>
<evidence type="ECO:0000256" key="5">
    <source>
        <dbReference type="ARBA" id="ARBA00022801"/>
    </source>
</evidence>
<feature type="binding site" evidence="9">
    <location>
        <position position="470"/>
    </location>
    <ligand>
        <name>Zn(2+)</name>
        <dbReference type="ChEBI" id="CHEBI:29105"/>
        <label>2</label>
    </ligand>
</feature>
<dbReference type="Gene3D" id="1.10.60.40">
    <property type="match status" value="1"/>
</dbReference>
<dbReference type="InterPro" id="IPR001952">
    <property type="entry name" value="Alkaline_phosphatase"/>
</dbReference>
<feature type="active site" description="Phosphoserine intermediate" evidence="8">
    <location>
        <position position="120"/>
    </location>
</feature>
<feature type="transmembrane region" description="Helical" evidence="13">
    <location>
        <begin position="33"/>
        <end position="54"/>
    </location>
</feature>
<dbReference type="GO" id="GO:0004035">
    <property type="term" value="F:alkaline phosphatase activity"/>
    <property type="evidence" value="ECO:0007669"/>
    <property type="project" value="UniProtKB-EC"/>
</dbReference>
<gene>
    <name evidence="14" type="ORF">INT45_003174</name>
</gene>
<name>A0A8H7RRX2_9FUNG</name>
<dbReference type="AlphaFoldDB" id="A0A8H7RRX2"/>
<dbReference type="GO" id="GO:0000329">
    <property type="term" value="C:fungal-type vacuole membrane"/>
    <property type="evidence" value="ECO:0007669"/>
    <property type="project" value="TreeGrafter"/>
</dbReference>
<evidence type="ECO:0000256" key="10">
    <source>
        <dbReference type="RuleBase" id="RU003946"/>
    </source>
</evidence>
<comment type="cofactor">
    <cofactor evidence="9">
        <name>Zn(2+)</name>
        <dbReference type="ChEBI" id="CHEBI:29105"/>
    </cofactor>
    <text evidence="9">Binds 2 Zn(2+) ions.</text>
</comment>
<feature type="binding site" evidence="9">
    <location>
        <position position="360"/>
    </location>
    <ligand>
        <name>Zn(2+)</name>
        <dbReference type="ChEBI" id="CHEBI:29105"/>
        <label>2</label>
    </ligand>
</feature>
<evidence type="ECO:0000256" key="11">
    <source>
        <dbReference type="RuleBase" id="RU003947"/>
    </source>
</evidence>
<feature type="binding site" evidence="9">
    <location>
        <position position="361"/>
    </location>
    <ligand>
        <name>Zn(2+)</name>
        <dbReference type="ChEBI" id="CHEBI:29105"/>
        <label>2</label>
    </ligand>
</feature>
<reference evidence="14 15" key="1">
    <citation type="submission" date="2020-12" db="EMBL/GenBank/DDBJ databases">
        <title>Metabolic potential, ecology and presence of endohyphal bacteria is reflected in genomic diversity of Mucoromycotina.</title>
        <authorList>
            <person name="Muszewska A."/>
            <person name="Okrasinska A."/>
            <person name="Steczkiewicz K."/>
            <person name="Drgas O."/>
            <person name="Orlowska M."/>
            <person name="Perlinska-Lenart U."/>
            <person name="Aleksandrzak-Piekarczyk T."/>
            <person name="Szatraj K."/>
            <person name="Zielenkiewicz U."/>
            <person name="Pilsyk S."/>
            <person name="Malc E."/>
            <person name="Mieczkowski P."/>
            <person name="Kruszewska J.S."/>
            <person name="Biernat P."/>
            <person name="Pawlowska J."/>
        </authorList>
    </citation>
    <scope>NUCLEOTIDE SEQUENCE [LARGE SCALE GENOMIC DNA]</scope>
    <source>
        <strain evidence="14 15">CBS 142.35</strain>
    </source>
</reference>
<comment type="caution">
    <text evidence="14">The sequence shown here is derived from an EMBL/GenBank/DDBJ whole genome shotgun (WGS) entry which is preliminary data.</text>
</comment>
<dbReference type="PRINTS" id="PR00113">
    <property type="entry name" value="ALKPHPHTASE"/>
</dbReference>
<comment type="similarity">
    <text evidence="1 10">Belongs to the alkaline phosphatase family.</text>
</comment>
<evidence type="ECO:0000256" key="13">
    <source>
        <dbReference type="SAM" id="Phobius"/>
    </source>
</evidence>
<feature type="binding site" evidence="9">
    <location>
        <position position="322"/>
    </location>
    <ligand>
        <name>Zn(2+)</name>
        <dbReference type="ChEBI" id="CHEBI:29105"/>
        <label>2</label>
    </ligand>
</feature>
<proteinExistence type="inferred from homology"/>
<dbReference type="Pfam" id="PF00245">
    <property type="entry name" value="Alk_phosphatase"/>
    <property type="match status" value="1"/>
</dbReference>
<dbReference type="PANTHER" id="PTHR11596:SF5">
    <property type="entry name" value="ALKALINE PHOSPHATASE"/>
    <property type="match status" value="1"/>
</dbReference>
<dbReference type="Proteomes" id="UP000646827">
    <property type="component" value="Unassembled WGS sequence"/>
</dbReference>
<comment type="catalytic activity">
    <reaction evidence="11">
        <text>a phosphate monoester + H2O = an alcohol + phosphate</text>
        <dbReference type="Rhea" id="RHEA:15017"/>
        <dbReference type="ChEBI" id="CHEBI:15377"/>
        <dbReference type="ChEBI" id="CHEBI:30879"/>
        <dbReference type="ChEBI" id="CHEBI:43474"/>
        <dbReference type="ChEBI" id="CHEBI:67140"/>
        <dbReference type="EC" id="3.1.3.1"/>
    </reaction>
</comment>
<keyword evidence="4 9" id="KW-0479">Metal-binding</keyword>